<keyword evidence="6 10" id="KW-0812">Transmembrane</keyword>
<accession>A0A917ZRD6</accession>
<evidence type="ECO:0000256" key="8">
    <source>
        <dbReference type="ARBA" id="ARBA00022989"/>
    </source>
</evidence>
<keyword evidence="7" id="KW-0029">Amino-acid transport</keyword>
<sequence length="237" mass="25606">MNELSLLGLGADGWGDELLSGLLVTVQLAVTTLPLGLLIGFAIAGASLSEQPWLRRFGRAYTTAARGIPELLTLFLVYNGIAMLLNAAWRALDPDAGFVELSPFIAGVIALSVVFGAFSGEVLRGAFQALDQGQIEAGQAMGLSRLDQFRFIKLPQIWRFALPGLGNLWVNLIKDTALVSIIALNDLLRMTNIAVGATKQPFTFFFVACAAYWILSILSELVLAVLEKRANRGVRRA</sequence>
<dbReference type="GO" id="GO:0006865">
    <property type="term" value="P:amino acid transport"/>
    <property type="evidence" value="ECO:0007669"/>
    <property type="project" value="UniProtKB-KW"/>
</dbReference>
<keyword evidence="8 10" id="KW-1133">Transmembrane helix</keyword>
<evidence type="ECO:0000256" key="10">
    <source>
        <dbReference type="RuleBase" id="RU363032"/>
    </source>
</evidence>
<feature type="transmembrane region" description="Helical" evidence="10">
    <location>
        <begin position="20"/>
        <end position="46"/>
    </location>
</feature>
<evidence type="ECO:0000256" key="6">
    <source>
        <dbReference type="ARBA" id="ARBA00022692"/>
    </source>
</evidence>
<dbReference type="InterPro" id="IPR051613">
    <property type="entry name" value="ABC_transp_permease_HisMQ"/>
</dbReference>
<reference evidence="12 13" key="1">
    <citation type="journal article" date="2014" name="Int. J. Syst. Evol. Microbiol.">
        <title>Complete genome sequence of Corynebacterium casei LMG S-19264T (=DSM 44701T), isolated from a smear-ripened cheese.</title>
        <authorList>
            <consortium name="US DOE Joint Genome Institute (JGI-PGF)"/>
            <person name="Walter F."/>
            <person name="Albersmeier A."/>
            <person name="Kalinowski J."/>
            <person name="Ruckert C."/>
        </authorList>
    </citation>
    <scope>NUCLEOTIDE SEQUENCE [LARGE SCALE GENOMIC DNA]</scope>
    <source>
        <strain evidence="12 13">CGMCC 1.7286</strain>
    </source>
</reference>
<evidence type="ECO:0000256" key="4">
    <source>
        <dbReference type="ARBA" id="ARBA00022475"/>
    </source>
</evidence>
<gene>
    <name evidence="12" type="ORF">GCM10011348_47440</name>
</gene>
<evidence type="ECO:0000256" key="3">
    <source>
        <dbReference type="ARBA" id="ARBA00022448"/>
    </source>
</evidence>
<comment type="caution">
    <text evidence="12">The sequence shown here is derived from an EMBL/GenBank/DDBJ whole genome shotgun (WGS) entry which is preliminary data.</text>
</comment>
<keyword evidence="3 10" id="KW-0813">Transport</keyword>
<keyword evidence="5" id="KW-0997">Cell inner membrane</keyword>
<comment type="similarity">
    <text evidence="2">Belongs to the binding-protein-dependent transport system permease family. HisMQ subfamily.</text>
</comment>
<evidence type="ECO:0000256" key="5">
    <source>
        <dbReference type="ARBA" id="ARBA00022519"/>
    </source>
</evidence>
<organism evidence="12 13">
    <name type="scientific">Marinobacterium nitratireducens</name>
    <dbReference type="NCBI Taxonomy" id="518897"/>
    <lineage>
        <taxon>Bacteria</taxon>
        <taxon>Pseudomonadati</taxon>
        <taxon>Pseudomonadota</taxon>
        <taxon>Gammaproteobacteria</taxon>
        <taxon>Oceanospirillales</taxon>
        <taxon>Oceanospirillaceae</taxon>
        <taxon>Marinobacterium</taxon>
    </lineage>
</organism>
<proteinExistence type="inferred from homology"/>
<dbReference type="SUPFAM" id="SSF161098">
    <property type="entry name" value="MetI-like"/>
    <property type="match status" value="1"/>
</dbReference>
<comment type="subcellular location">
    <subcellularLocation>
        <location evidence="1">Cell inner membrane</location>
        <topology evidence="1">Multi-pass membrane protein</topology>
    </subcellularLocation>
    <subcellularLocation>
        <location evidence="10">Cell membrane</location>
        <topology evidence="10">Multi-pass membrane protein</topology>
    </subcellularLocation>
</comment>
<evidence type="ECO:0000256" key="2">
    <source>
        <dbReference type="ARBA" id="ARBA00010072"/>
    </source>
</evidence>
<dbReference type="NCBIfam" id="TIGR01726">
    <property type="entry name" value="HEQRo_perm_3TM"/>
    <property type="match status" value="1"/>
</dbReference>
<keyword evidence="9 10" id="KW-0472">Membrane</keyword>
<dbReference type="InterPro" id="IPR010065">
    <property type="entry name" value="AA_ABC_transptr_permease_3TM"/>
</dbReference>
<evidence type="ECO:0000256" key="9">
    <source>
        <dbReference type="ARBA" id="ARBA00023136"/>
    </source>
</evidence>
<dbReference type="AlphaFoldDB" id="A0A917ZRD6"/>
<dbReference type="EMBL" id="BMLT01000026">
    <property type="protein sequence ID" value="GGO89515.1"/>
    <property type="molecule type" value="Genomic_DNA"/>
</dbReference>
<keyword evidence="13" id="KW-1185">Reference proteome</keyword>
<protein>
    <submittedName>
        <fullName evidence="12">ABC transporter permease</fullName>
    </submittedName>
</protein>
<dbReference type="PANTHER" id="PTHR30133:SF2">
    <property type="entry name" value="ARGININE ABC TRANSPORTER PERMEASE PROTEIN ARTQ"/>
    <property type="match status" value="1"/>
</dbReference>
<feature type="domain" description="ABC transmembrane type-1" evidence="11">
    <location>
        <begin position="22"/>
        <end position="223"/>
    </location>
</feature>
<evidence type="ECO:0000256" key="7">
    <source>
        <dbReference type="ARBA" id="ARBA00022970"/>
    </source>
</evidence>
<feature type="transmembrane region" description="Helical" evidence="10">
    <location>
        <begin position="101"/>
        <end position="118"/>
    </location>
</feature>
<dbReference type="InterPro" id="IPR000515">
    <property type="entry name" value="MetI-like"/>
</dbReference>
<evidence type="ECO:0000313" key="12">
    <source>
        <dbReference type="EMBL" id="GGO89515.1"/>
    </source>
</evidence>
<dbReference type="PANTHER" id="PTHR30133">
    <property type="entry name" value="CATIONIC AMINO ACID TRANSPORTER, MEMBRANE COMPONENT"/>
    <property type="match status" value="1"/>
</dbReference>
<feature type="transmembrane region" description="Helical" evidence="10">
    <location>
        <begin position="204"/>
        <end position="226"/>
    </location>
</feature>
<dbReference type="CDD" id="cd06261">
    <property type="entry name" value="TM_PBP2"/>
    <property type="match status" value="1"/>
</dbReference>
<keyword evidence="4" id="KW-1003">Cell membrane</keyword>
<name>A0A917ZRD6_9GAMM</name>
<dbReference type="PROSITE" id="PS50928">
    <property type="entry name" value="ABC_TM1"/>
    <property type="match status" value="1"/>
</dbReference>
<dbReference type="GO" id="GO:0043190">
    <property type="term" value="C:ATP-binding cassette (ABC) transporter complex"/>
    <property type="evidence" value="ECO:0007669"/>
    <property type="project" value="InterPro"/>
</dbReference>
<evidence type="ECO:0000259" key="11">
    <source>
        <dbReference type="PROSITE" id="PS50928"/>
    </source>
</evidence>
<dbReference type="InterPro" id="IPR035906">
    <property type="entry name" value="MetI-like_sf"/>
</dbReference>
<evidence type="ECO:0000256" key="1">
    <source>
        <dbReference type="ARBA" id="ARBA00004429"/>
    </source>
</evidence>
<dbReference type="Pfam" id="PF00528">
    <property type="entry name" value="BPD_transp_1"/>
    <property type="match status" value="1"/>
</dbReference>
<dbReference type="Gene3D" id="1.10.3720.10">
    <property type="entry name" value="MetI-like"/>
    <property type="match status" value="1"/>
</dbReference>
<dbReference type="RefSeq" id="WP_188863133.1">
    <property type="nucleotide sequence ID" value="NZ_BMLT01000026.1"/>
</dbReference>
<dbReference type="Proteomes" id="UP000599578">
    <property type="component" value="Unassembled WGS sequence"/>
</dbReference>
<feature type="transmembrane region" description="Helical" evidence="10">
    <location>
        <begin position="67"/>
        <end position="89"/>
    </location>
</feature>
<evidence type="ECO:0000313" key="13">
    <source>
        <dbReference type="Proteomes" id="UP000599578"/>
    </source>
</evidence>
<dbReference type="GO" id="GO:0022857">
    <property type="term" value="F:transmembrane transporter activity"/>
    <property type="evidence" value="ECO:0007669"/>
    <property type="project" value="InterPro"/>
</dbReference>
<feature type="transmembrane region" description="Helical" evidence="10">
    <location>
        <begin position="160"/>
        <end position="184"/>
    </location>
</feature>